<proteinExistence type="predicted"/>
<dbReference type="Proteomes" id="UP000800200">
    <property type="component" value="Unassembled WGS sequence"/>
</dbReference>
<dbReference type="Pfam" id="PF06985">
    <property type="entry name" value="HET"/>
    <property type="match status" value="1"/>
</dbReference>
<sequence>MLRVCVCVCVCVYPNKLKLREQSSGEDYIVLSHCWGNPTDEEKTRFCTTPENYPDRVKEGFNYDDLPKTFQDAVQVTRELRKEYLWIDSLCIIQEEKDKKDWKREAGCMENVFASAYCTIAASSAPNWKDGFLERNLSPQYFQIEDSSGRQVYVCDNTDNFNKEVDKGPLNKRAWVLQERVLSRRTIHFSAKQTYWECGKGVLCENFTKLKWSSGYDRTVDFVQFLFEKYSQCGLTNQSDRDTAISGLLKRMQSTLKTEVRYGVFCCFLSRLLLWKRSDNEKTAPIDYKGRKEPPSWSWMAYYGGIDFISKSSLIIPDFKDLEFDANDQEALIVKVRQFKNCRLEQEEKEHAIFADPGRVGALWFDIDSLHSVTSNRLQCSHCSNRNTPRPY</sequence>
<accession>A0A6A6DPJ5</accession>
<protein>
    <submittedName>
        <fullName evidence="2">HET-domain-containing protein</fullName>
    </submittedName>
</protein>
<reference evidence="2" key="1">
    <citation type="journal article" date="2020" name="Stud. Mycol.">
        <title>101 Dothideomycetes genomes: a test case for predicting lifestyles and emergence of pathogens.</title>
        <authorList>
            <person name="Haridas S."/>
            <person name="Albert R."/>
            <person name="Binder M."/>
            <person name="Bloem J."/>
            <person name="Labutti K."/>
            <person name="Salamov A."/>
            <person name="Andreopoulos B."/>
            <person name="Baker S."/>
            <person name="Barry K."/>
            <person name="Bills G."/>
            <person name="Bluhm B."/>
            <person name="Cannon C."/>
            <person name="Castanera R."/>
            <person name="Culley D."/>
            <person name="Daum C."/>
            <person name="Ezra D."/>
            <person name="Gonzalez J."/>
            <person name="Henrissat B."/>
            <person name="Kuo A."/>
            <person name="Liang C."/>
            <person name="Lipzen A."/>
            <person name="Lutzoni F."/>
            <person name="Magnuson J."/>
            <person name="Mondo S."/>
            <person name="Nolan M."/>
            <person name="Ohm R."/>
            <person name="Pangilinan J."/>
            <person name="Park H.-J."/>
            <person name="Ramirez L."/>
            <person name="Alfaro M."/>
            <person name="Sun H."/>
            <person name="Tritt A."/>
            <person name="Yoshinaga Y."/>
            <person name="Zwiers L.-H."/>
            <person name="Turgeon B."/>
            <person name="Goodwin S."/>
            <person name="Spatafora J."/>
            <person name="Crous P."/>
            <person name="Grigoriev I."/>
        </authorList>
    </citation>
    <scope>NUCLEOTIDE SEQUENCE</scope>
    <source>
        <strain evidence="2">CBS 207.26</strain>
    </source>
</reference>
<evidence type="ECO:0000313" key="2">
    <source>
        <dbReference type="EMBL" id="KAF2181497.1"/>
    </source>
</evidence>
<keyword evidence="3" id="KW-1185">Reference proteome</keyword>
<gene>
    <name evidence="2" type="ORF">K469DRAFT_691979</name>
</gene>
<dbReference type="PANTHER" id="PTHR33112:SF10">
    <property type="entry name" value="TOL"/>
    <property type="match status" value="1"/>
</dbReference>
<dbReference type="InterPro" id="IPR010730">
    <property type="entry name" value="HET"/>
</dbReference>
<dbReference type="AlphaFoldDB" id="A0A6A6DPJ5"/>
<dbReference type="PANTHER" id="PTHR33112">
    <property type="entry name" value="DOMAIN PROTEIN, PUTATIVE-RELATED"/>
    <property type="match status" value="1"/>
</dbReference>
<dbReference type="OrthoDB" id="4161196at2759"/>
<organism evidence="2 3">
    <name type="scientific">Zopfia rhizophila CBS 207.26</name>
    <dbReference type="NCBI Taxonomy" id="1314779"/>
    <lineage>
        <taxon>Eukaryota</taxon>
        <taxon>Fungi</taxon>
        <taxon>Dikarya</taxon>
        <taxon>Ascomycota</taxon>
        <taxon>Pezizomycotina</taxon>
        <taxon>Dothideomycetes</taxon>
        <taxon>Dothideomycetes incertae sedis</taxon>
        <taxon>Zopfiaceae</taxon>
        <taxon>Zopfia</taxon>
    </lineage>
</organism>
<evidence type="ECO:0000259" key="1">
    <source>
        <dbReference type="Pfam" id="PF06985"/>
    </source>
</evidence>
<dbReference type="EMBL" id="ML994652">
    <property type="protein sequence ID" value="KAF2181497.1"/>
    <property type="molecule type" value="Genomic_DNA"/>
</dbReference>
<feature type="domain" description="Heterokaryon incompatibility" evidence="1">
    <location>
        <begin position="28"/>
        <end position="179"/>
    </location>
</feature>
<name>A0A6A6DPJ5_9PEZI</name>
<evidence type="ECO:0000313" key="3">
    <source>
        <dbReference type="Proteomes" id="UP000800200"/>
    </source>
</evidence>